<gene>
    <name evidence="2" type="ORF">PGTUg99_037767</name>
</gene>
<sequence length="114" mass="12730">MPRLSERQSSLRDLFFMYVVSFEDDLDDMLDVIRRKRHNALMIGSTPRKQPYNSVLSGLEDISQLLQLVLSNRYLEPTESKPGSEDGTPLFGIKDGSAVVNNPNSNSDRAGSIA</sequence>
<accession>A0A5B0RB29</accession>
<organism evidence="2 3">
    <name type="scientific">Puccinia graminis f. sp. tritici</name>
    <dbReference type="NCBI Taxonomy" id="56615"/>
    <lineage>
        <taxon>Eukaryota</taxon>
        <taxon>Fungi</taxon>
        <taxon>Dikarya</taxon>
        <taxon>Basidiomycota</taxon>
        <taxon>Pucciniomycotina</taxon>
        <taxon>Pucciniomycetes</taxon>
        <taxon>Pucciniales</taxon>
        <taxon>Pucciniaceae</taxon>
        <taxon>Puccinia</taxon>
    </lineage>
</organism>
<name>A0A5B0RB29_PUCGR</name>
<proteinExistence type="predicted"/>
<dbReference type="EMBL" id="VDEP01000236">
    <property type="protein sequence ID" value="KAA1122539.1"/>
    <property type="molecule type" value="Genomic_DNA"/>
</dbReference>
<feature type="region of interest" description="Disordered" evidence="1">
    <location>
        <begin position="77"/>
        <end position="114"/>
    </location>
</feature>
<evidence type="ECO:0000256" key="1">
    <source>
        <dbReference type="SAM" id="MobiDB-lite"/>
    </source>
</evidence>
<feature type="compositionally biased region" description="Polar residues" evidence="1">
    <location>
        <begin position="99"/>
        <end position="114"/>
    </location>
</feature>
<dbReference type="AlphaFoldDB" id="A0A5B0RB29"/>
<evidence type="ECO:0000313" key="3">
    <source>
        <dbReference type="Proteomes" id="UP000325313"/>
    </source>
</evidence>
<comment type="caution">
    <text evidence="2">The sequence shown here is derived from an EMBL/GenBank/DDBJ whole genome shotgun (WGS) entry which is preliminary data.</text>
</comment>
<dbReference type="Proteomes" id="UP000325313">
    <property type="component" value="Unassembled WGS sequence"/>
</dbReference>
<protein>
    <submittedName>
        <fullName evidence="2">Uncharacterized protein</fullName>
    </submittedName>
</protein>
<evidence type="ECO:0000313" key="2">
    <source>
        <dbReference type="EMBL" id="KAA1122539.1"/>
    </source>
</evidence>
<reference evidence="2 3" key="1">
    <citation type="submission" date="2019-05" db="EMBL/GenBank/DDBJ databases">
        <title>Emergence of the Ug99 lineage of the wheat stem rust pathogen through somatic hybridization.</title>
        <authorList>
            <person name="Li F."/>
            <person name="Upadhyaya N.M."/>
            <person name="Sperschneider J."/>
            <person name="Matny O."/>
            <person name="Nguyen-Phuc H."/>
            <person name="Mago R."/>
            <person name="Raley C."/>
            <person name="Miller M.E."/>
            <person name="Silverstein K.A.T."/>
            <person name="Henningsen E."/>
            <person name="Hirsch C.D."/>
            <person name="Visser B."/>
            <person name="Pretorius Z.A."/>
            <person name="Steffenson B.J."/>
            <person name="Schwessinger B."/>
            <person name="Dodds P.N."/>
            <person name="Figueroa M."/>
        </authorList>
    </citation>
    <scope>NUCLEOTIDE SEQUENCE [LARGE SCALE GENOMIC DNA]</scope>
    <source>
        <strain evidence="2 3">Ug99</strain>
    </source>
</reference>